<evidence type="ECO:0000256" key="6">
    <source>
        <dbReference type="SAM" id="MobiDB-lite"/>
    </source>
</evidence>
<organism evidence="8 9">
    <name type="scientific">Micromonospora orduensis</name>
    <dbReference type="NCBI Taxonomy" id="1420891"/>
    <lineage>
        <taxon>Bacteria</taxon>
        <taxon>Bacillati</taxon>
        <taxon>Actinomycetota</taxon>
        <taxon>Actinomycetes</taxon>
        <taxon>Micromonosporales</taxon>
        <taxon>Micromonosporaceae</taxon>
        <taxon>Micromonospora</taxon>
    </lineage>
</organism>
<protein>
    <submittedName>
        <fullName evidence="8">Branched-chain amino acid ABC transporter permease</fullName>
    </submittedName>
</protein>
<keyword evidence="3 7" id="KW-0812">Transmembrane</keyword>
<dbReference type="GO" id="GO:0015658">
    <property type="term" value="F:branched-chain amino acid transmembrane transporter activity"/>
    <property type="evidence" value="ECO:0007669"/>
    <property type="project" value="InterPro"/>
</dbReference>
<feature type="transmembrane region" description="Helical" evidence="7">
    <location>
        <begin position="169"/>
        <end position="187"/>
    </location>
</feature>
<sequence length="344" mass="34923">MEDDVRNEVIRWGRGGVAALVLVGLVVAPWVVDDYTTAILARTLALALVGVSVALLTGVAGMPTLGQTAPYAAGAYACAVLGSRISDVGVVQVAVAAGAGAALAALTVPLVVHARGVIVLMITLAVGELVVTVLGRWRSVTGGTDGLAGIPAVRPFWGLPVLATDQARYLYTLVVAATLVGAVLLLLRTRAGLLLRAGRDDETRLRASGHRVPLLVSGAHVAAGAIAGAAGSLLVVAQQYISPADFGFDTSALLLLGVVIGGTASVGGALVGAALVIAARDWLFGVLPGHAPLVLGALFVATVYLLPSGVDRARLRPRPTDVPPVHPDRPAVREHAGAAPELRT</sequence>
<feature type="compositionally biased region" description="Basic and acidic residues" evidence="6">
    <location>
        <begin position="326"/>
        <end position="344"/>
    </location>
</feature>
<dbReference type="OrthoDB" id="9814461at2"/>
<comment type="caution">
    <text evidence="8">The sequence shown here is derived from an EMBL/GenBank/DDBJ whole genome shotgun (WGS) entry which is preliminary data.</text>
</comment>
<evidence type="ECO:0000313" key="9">
    <source>
        <dbReference type="Proteomes" id="UP000306145"/>
    </source>
</evidence>
<evidence type="ECO:0000256" key="4">
    <source>
        <dbReference type="ARBA" id="ARBA00022989"/>
    </source>
</evidence>
<gene>
    <name evidence="8" type="ORF">FHG89_05955</name>
</gene>
<keyword evidence="2" id="KW-1003">Cell membrane</keyword>
<feature type="transmembrane region" description="Helical" evidence="7">
    <location>
        <begin position="284"/>
        <end position="306"/>
    </location>
</feature>
<feature type="transmembrane region" description="Helical" evidence="7">
    <location>
        <begin position="117"/>
        <end position="137"/>
    </location>
</feature>
<keyword evidence="4 7" id="KW-1133">Transmembrane helix</keyword>
<dbReference type="InterPro" id="IPR001851">
    <property type="entry name" value="ABC_transp_permease"/>
</dbReference>
<dbReference type="Pfam" id="PF02653">
    <property type="entry name" value="BPD_transp_2"/>
    <property type="match status" value="1"/>
</dbReference>
<feature type="transmembrane region" description="Helical" evidence="7">
    <location>
        <begin position="12"/>
        <end position="32"/>
    </location>
</feature>
<feature type="transmembrane region" description="Helical" evidence="7">
    <location>
        <begin position="44"/>
        <end position="62"/>
    </location>
</feature>
<dbReference type="Proteomes" id="UP000306145">
    <property type="component" value="Unassembled WGS sequence"/>
</dbReference>
<evidence type="ECO:0000256" key="3">
    <source>
        <dbReference type="ARBA" id="ARBA00022692"/>
    </source>
</evidence>
<evidence type="ECO:0000256" key="5">
    <source>
        <dbReference type="ARBA" id="ARBA00023136"/>
    </source>
</evidence>
<feature type="transmembrane region" description="Helical" evidence="7">
    <location>
        <begin position="253"/>
        <end position="277"/>
    </location>
</feature>
<dbReference type="GO" id="GO:0005886">
    <property type="term" value="C:plasma membrane"/>
    <property type="evidence" value="ECO:0007669"/>
    <property type="project" value="UniProtKB-SubCell"/>
</dbReference>
<feature type="transmembrane region" description="Helical" evidence="7">
    <location>
        <begin position="90"/>
        <end position="112"/>
    </location>
</feature>
<reference evidence="8 9" key="1">
    <citation type="submission" date="2019-06" db="EMBL/GenBank/DDBJ databases">
        <title>Micromonospora ordensis sp. nov., isolated from deep marine sediment.</title>
        <authorList>
            <person name="Veyisoglu A."/>
            <person name="Carro L."/>
            <person name="Klenk H.-P."/>
            <person name="Sahin N."/>
        </authorList>
    </citation>
    <scope>NUCLEOTIDE SEQUENCE [LARGE SCALE GENOMIC DNA]</scope>
    <source>
        <strain evidence="8 9">S2509</strain>
    </source>
</reference>
<name>A0A5C4QXE0_9ACTN</name>
<feature type="region of interest" description="Disordered" evidence="6">
    <location>
        <begin position="316"/>
        <end position="344"/>
    </location>
</feature>
<keyword evidence="9" id="KW-1185">Reference proteome</keyword>
<comment type="subcellular location">
    <subcellularLocation>
        <location evidence="1">Cell membrane</location>
        <topology evidence="1">Multi-pass membrane protein</topology>
    </subcellularLocation>
</comment>
<dbReference type="PANTHER" id="PTHR30482:SF10">
    <property type="entry name" value="HIGH-AFFINITY BRANCHED-CHAIN AMINO ACID TRANSPORT PROTEIN BRAE"/>
    <property type="match status" value="1"/>
</dbReference>
<keyword evidence="5 7" id="KW-0472">Membrane</keyword>
<accession>A0A5C4QXE0</accession>
<dbReference type="EMBL" id="VDFY01000100">
    <property type="protein sequence ID" value="TNH30726.1"/>
    <property type="molecule type" value="Genomic_DNA"/>
</dbReference>
<dbReference type="PANTHER" id="PTHR30482">
    <property type="entry name" value="HIGH-AFFINITY BRANCHED-CHAIN AMINO ACID TRANSPORT SYSTEM PERMEASE"/>
    <property type="match status" value="1"/>
</dbReference>
<evidence type="ECO:0000313" key="8">
    <source>
        <dbReference type="EMBL" id="TNH30726.1"/>
    </source>
</evidence>
<proteinExistence type="predicted"/>
<evidence type="ECO:0000256" key="7">
    <source>
        <dbReference type="SAM" id="Phobius"/>
    </source>
</evidence>
<evidence type="ECO:0000256" key="1">
    <source>
        <dbReference type="ARBA" id="ARBA00004651"/>
    </source>
</evidence>
<dbReference type="InterPro" id="IPR043428">
    <property type="entry name" value="LivM-like"/>
</dbReference>
<dbReference type="AlphaFoldDB" id="A0A5C4QXE0"/>
<dbReference type="CDD" id="cd06581">
    <property type="entry name" value="TM_PBP1_LivM_like"/>
    <property type="match status" value="1"/>
</dbReference>
<feature type="transmembrane region" description="Helical" evidence="7">
    <location>
        <begin position="214"/>
        <end position="241"/>
    </location>
</feature>
<evidence type="ECO:0000256" key="2">
    <source>
        <dbReference type="ARBA" id="ARBA00022475"/>
    </source>
</evidence>